<feature type="binding site" evidence="8">
    <location>
        <position position="195"/>
    </location>
    <ligand>
        <name>Mg(2+)</name>
        <dbReference type="ChEBI" id="CHEBI:18420"/>
        <label>1</label>
    </ligand>
</feature>
<keyword evidence="13" id="KW-1185">Reference proteome</keyword>
<dbReference type="GO" id="GO:0046872">
    <property type="term" value="F:metal ion binding"/>
    <property type="evidence" value="ECO:0007669"/>
    <property type="project" value="UniProtKB-KW"/>
</dbReference>
<evidence type="ECO:0000256" key="10">
    <source>
        <dbReference type="RuleBase" id="RU362131"/>
    </source>
</evidence>
<evidence type="ECO:0000313" key="12">
    <source>
        <dbReference type="EMBL" id="KAK2726843.1"/>
    </source>
</evidence>
<dbReference type="CDD" id="cd09087">
    <property type="entry name" value="Ape1-like_AP-endo"/>
    <property type="match status" value="1"/>
</dbReference>
<gene>
    <name evidence="12" type="ORF">QYM36_007627</name>
</gene>
<evidence type="ECO:0000256" key="8">
    <source>
        <dbReference type="PIRSR" id="PIRSR604808-2"/>
    </source>
</evidence>
<comment type="cofactor">
    <cofactor evidence="2">
        <name>Mn(2+)</name>
        <dbReference type="ChEBI" id="CHEBI:29035"/>
    </cofactor>
</comment>
<evidence type="ECO:0000259" key="11">
    <source>
        <dbReference type="Pfam" id="PF03372"/>
    </source>
</evidence>
<dbReference type="NCBIfam" id="TIGR00633">
    <property type="entry name" value="xth"/>
    <property type="match status" value="1"/>
</dbReference>
<dbReference type="PROSITE" id="PS00728">
    <property type="entry name" value="AP_NUCLEASE_F1_3"/>
    <property type="match status" value="1"/>
</dbReference>
<dbReference type="EMBL" id="JAVRJZ010000001">
    <property type="protein sequence ID" value="KAK2726843.1"/>
    <property type="molecule type" value="Genomic_DNA"/>
</dbReference>
<dbReference type="Pfam" id="PF03372">
    <property type="entry name" value="Exo_endo_phos"/>
    <property type="match status" value="1"/>
</dbReference>
<feature type="site" description="Important for catalytic activity" evidence="9">
    <location>
        <position position="169"/>
    </location>
</feature>
<dbReference type="GO" id="GO:0003677">
    <property type="term" value="F:DNA binding"/>
    <property type="evidence" value="ECO:0007669"/>
    <property type="project" value="InterPro"/>
</dbReference>
<feature type="active site" evidence="7">
    <location>
        <position position="58"/>
    </location>
</feature>
<evidence type="ECO:0000313" key="13">
    <source>
        <dbReference type="Proteomes" id="UP001187531"/>
    </source>
</evidence>
<evidence type="ECO:0000256" key="1">
    <source>
        <dbReference type="ARBA" id="ARBA00000493"/>
    </source>
</evidence>
<dbReference type="AlphaFoldDB" id="A0AA88IEV6"/>
<keyword evidence="6 8" id="KW-0460">Magnesium</keyword>
<keyword evidence="8" id="KW-0464">Manganese</keyword>
<dbReference type="EC" id="3.1.11.2" evidence="10"/>
<reference evidence="12" key="1">
    <citation type="submission" date="2023-07" db="EMBL/GenBank/DDBJ databases">
        <title>Chromosome-level genome assembly of Artemia franciscana.</title>
        <authorList>
            <person name="Jo E."/>
        </authorList>
    </citation>
    <scope>NUCLEOTIDE SEQUENCE</scope>
    <source>
        <tissue evidence="12">Whole body</tissue>
    </source>
</reference>
<accession>A0AA88IEV6</accession>
<feature type="domain" description="Endonuclease/exonuclease/phosphatase" evidence="11">
    <location>
        <begin position="9"/>
        <end position="195"/>
    </location>
</feature>
<feature type="active site" description="Proton donor/acceptor" evidence="7">
    <location>
        <position position="97"/>
    </location>
</feature>
<proteinExistence type="inferred from homology"/>
<dbReference type="InterPro" id="IPR004808">
    <property type="entry name" value="AP_endonuc_1"/>
</dbReference>
<dbReference type="SUPFAM" id="SSF56219">
    <property type="entry name" value="DNase I-like"/>
    <property type="match status" value="1"/>
</dbReference>
<keyword evidence="10" id="KW-0227">DNA damage</keyword>
<keyword evidence="10" id="KW-0234">DNA repair</keyword>
<feature type="site" description="Transition state stabilizer" evidence="9">
    <location>
        <position position="99"/>
    </location>
</feature>
<comment type="cofactor">
    <cofactor evidence="8 10">
        <name>Mg(2+)</name>
        <dbReference type="ChEBI" id="CHEBI:18420"/>
    </cofactor>
    <cofactor evidence="8 10">
        <name>Mn(2+)</name>
        <dbReference type="ChEBI" id="CHEBI:29035"/>
    </cofactor>
    <text evidence="8 10">Probably binds two magnesium or manganese ions per subunit.</text>
</comment>
<evidence type="ECO:0000256" key="2">
    <source>
        <dbReference type="ARBA" id="ARBA00001936"/>
    </source>
</evidence>
<evidence type="ECO:0000256" key="6">
    <source>
        <dbReference type="ARBA" id="ARBA00022842"/>
    </source>
</evidence>
<evidence type="ECO:0000256" key="7">
    <source>
        <dbReference type="PIRSR" id="PIRSR604808-1"/>
    </source>
</evidence>
<dbReference type="InterPro" id="IPR005135">
    <property type="entry name" value="Endo/exonuclease/phosphatase"/>
</dbReference>
<dbReference type="NCBIfam" id="TIGR00195">
    <property type="entry name" value="exoDNase_III"/>
    <property type="match status" value="1"/>
</dbReference>
<dbReference type="PROSITE" id="PS51435">
    <property type="entry name" value="AP_NUCLEASE_F1_4"/>
    <property type="match status" value="1"/>
</dbReference>
<feature type="binding site" evidence="8">
    <location>
        <position position="97"/>
    </location>
    <ligand>
        <name>Mg(2+)</name>
        <dbReference type="ChEBI" id="CHEBI:18420"/>
        <label>1</label>
    </ligand>
</feature>
<dbReference type="Proteomes" id="UP001187531">
    <property type="component" value="Unassembled WGS sequence"/>
</dbReference>
<protein>
    <recommendedName>
        <fullName evidence="10">DNA repair nuclease/redox regulator APEX1</fullName>
        <shortName evidence="10">APEN</shortName>
        <shortName evidence="10">REF-1</shortName>
        <ecNumber evidence="10">3.1.11.2</ecNumber>
        <ecNumber evidence="10">3.1.21.-</ecNumber>
    </recommendedName>
    <alternativeName>
        <fullName evidence="10">APEX nuclease</fullName>
    </alternativeName>
    <alternativeName>
        <fullName evidence="10">Apurinic-apyrimidinic endonuclease 1</fullName>
    </alternativeName>
    <alternativeName>
        <fullName evidence="10">Redox factor-1</fullName>
    </alternativeName>
    <component>
        <recommendedName>
            <fullName evidence="10">DNA repair nuclease/redox regulator APEX1, mitochondrial</fullName>
        </recommendedName>
    </component>
</protein>
<feature type="site" description="Interaction with DNA substrate" evidence="9">
    <location>
        <position position="195"/>
    </location>
</feature>
<dbReference type="GO" id="GO:0008081">
    <property type="term" value="F:phosphoric diester hydrolase activity"/>
    <property type="evidence" value="ECO:0007669"/>
    <property type="project" value="TreeGrafter"/>
</dbReference>
<dbReference type="EC" id="3.1.21.-" evidence="10"/>
<dbReference type="PROSITE" id="PS00727">
    <property type="entry name" value="AP_NUCLEASE_F1_2"/>
    <property type="match status" value="1"/>
</dbReference>
<evidence type="ECO:0000256" key="4">
    <source>
        <dbReference type="ARBA" id="ARBA00022723"/>
    </source>
</evidence>
<dbReference type="InterPro" id="IPR020848">
    <property type="entry name" value="AP_endonuclease_F1_CS"/>
</dbReference>
<evidence type="ECO:0000256" key="5">
    <source>
        <dbReference type="ARBA" id="ARBA00022801"/>
    </source>
</evidence>
<organism evidence="12 13">
    <name type="scientific">Artemia franciscana</name>
    <name type="common">Brine shrimp</name>
    <name type="synonym">Artemia sanfranciscana</name>
    <dbReference type="NCBI Taxonomy" id="6661"/>
    <lineage>
        <taxon>Eukaryota</taxon>
        <taxon>Metazoa</taxon>
        <taxon>Ecdysozoa</taxon>
        <taxon>Arthropoda</taxon>
        <taxon>Crustacea</taxon>
        <taxon>Branchiopoda</taxon>
        <taxon>Anostraca</taxon>
        <taxon>Artemiidae</taxon>
        <taxon>Artemia</taxon>
    </lineage>
</organism>
<keyword evidence="4 8" id="KW-0479">Metal-binding</keyword>
<feature type="active site" description="Proton acceptor" evidence="7">
    <location>
        <position position="195"/>
    </location>
</feature>
<evidence type="ECO:0000256" key="9">
    <source>
        <dbReference type="PIRSR" id="PIRSR604808-3"/>
    </source>
</evidence>
<evidence type="ECO:0000256" key="3">
    <source>
        <dbReference type="ARBA" id="ARBA00007092"/>
    </source>
</evidence>
<feature type="binding site" evidence="8">
    <location>
        <position position="194"/>
    </location>
    <ligand>
        <name>Mg(2+)</name>
        <dbReference type="ChEBI" id="CHEBI:18420"/>
        <label>1</label>
    </ligand>
</feature>
<dbReference type="GO" id="GO:0008311">
    <property type="term" value="F:double-stranded DNA 3'-5' DNA exonuclease activity"/>
    <property type="evidence" value="ECO:0007669"/>
    <property type="project" value="UniProtKB-EC"/>
</dbReference>
<sequence length="204" mass="23395">MIYACNFIEGGTDGYAGVGIYSKIKPIYIKNGIGDGTHDKEGRVITAEFENFFLVNAYVPNAGRGLVRLKERTEWDQLFREYLKRLDQTKPVVLCGDLNVSHKEIDLTNPKTNKNNAGFTQIERDGFSTLLSEGFVDTYRQLYPDKTGVYTFWTYMMNARKKNVGWRLDYFVISERFLPALCDHVVRSEVYGSDHCPIVLLLHT</sequence>
<dbReference type="GO" id="GO:0005634">
    <property type="term" value="C:nucleus"/>
    <property type="evidence" value="ECO:0007669"/>
    <property type="project" value="TreeGrafter"/>
</dbReference>
<dbReference type="GO" id="GO:0006284">
    <property type="term" value="P:base-excision repair"/>
    <property type="evidence" value="ECO:0007669"/>
    <property type="project" value="TreeGrafter"/>
</dbReference>
<dbReference type="PANTHER" id="PTHR22748:SF6">
    <property type="entry name" value="DNA-(APURINIC OR APYRIMIDINIC SITE) ENDONUCLEASE"/>
    <property type="match status" value="1"/>
</dbReference>
<feature type="binding site" evidence="8">
    <location>
        <position position="99"/>
    </location>
    <ligand>
        <name>Mg(2+)</name>
        <dbReference type="ChEBI" id="CHEBI:18420"/>
        <label>1</label>
    </ligand>
</feature>
<dbReference type="PANTHER" id="PTHR22748">
    <property type="entry name" value="AP ENDONUCLEASE"/>
    <property type="match status" value="1"/>
</dbReference>
<dbReference type="Gene3D" id="3.60.10.10">
    <property type="entry name" value="Endonuclease/exonuclease/phosphatase"/>
    <property type="match status" value="1"/>
</dbReference>
<comment type="caution">
    <text evidence="12">The sequence shown here is derived from an EMBL/GenBank/DDBJ whole genome shotgun (WGS) entry which is preliminary data.</text>
</comment>
<keyword evidence="5" id="KW-0378">Hydrolase</keyword>
<comment type="similarity">
    <text evidence="3 10">Belongs to the DNA repair enzymes AP/ExoA family.</text>
</comment>
<name>A0AA88IEV6_ARTSF</name>
<comment type="catalytic activity">
    <reaction evidence="1">
        <text>Exonucleolytic cleavage in the 3'- to 5'-direction to yield nucleoside 5'-phosphates.</text>
        <dbReference type="EC" id="3.1.11.2"/>
    </reaction>
</comment>
<dbReference type="InterPro" id="IPR036691">
    <property type="entry name" value="Endo/exonu/phosph_ase_sf"/>
</dbReference>
<dbReference type="GO" id="GO:0003906">
    <property type="term" value="F:DNA-(apurinic or apyrimidinic site) endonuclease activity"/>
    <property type="evidence" value="ECO:0007669"/>
    <property type="project" value="TreeGrafter"/>
</dbReference>